<organism evidence="2 3">
    <name type="scientific">Pelobates cultripes</name>
    <name type="common">Western spadefoot toad</name>
    <dbReference type="NCBI Taxonomy" id="61616"/>
    <lineage>
        <taxon>Eukaryota</taxon>
        <taxon>Metazoa</taxon>
        <taxon>Chordata</taxon>
        <taxon>Craniata</taxon>
        <taxon>Vertebrata</taxon>
        <taxon>Euteleostomi</taxon>
        <taxon>Amphibia</taxon>
        <taxon>Batrachia</taxon>
        <taxon>Anura</taxon>
        <taxon>Pelobatoidea</taxon>
        <taxon>Pelobatidae</taxon>
        <taxon>Pelobates</taxon>
    </lineage>
</organism>
<evidence type="ECO:0000256" key="1">
    <source>
        <dbReference type="SAM" id="MobiDB-lite"/>
    </source>
</evidence>
<protein>
    <submittedName>
        <fullName evidence="2">Uncharacterized protein</fullName>
    </submittedName>
</protein>
<proteinExistence type="predicted"/>
<evidence type="ECO:0000313" key="3">
    <source>
        <dbReference type="Proteomes" id="UP001295444"/>
    </source>
</evidence>
<gene>
    <name evidence="2" type="ORF">PECUL_23A045257</name>
</gene>
<dbReference type="AlphaFoldDB" id="A0AAD1RKH7"/>
<dbReference type="Proteomes" id="UP001295444">
    <property type="component" value="Chromosome 03"/>
</dbReference>
<accession>A0AAD1RKH7</accession>
<dbReference type="EMBL" id="OW240914">
    <property type="protein sequence ID" value="CAH2273541.1"/>
    <property type="molecule type" value="Genomic_DNA"/>
</dbReference>
<feature type="compositionally biased region" description="Acidic residues" evidence="1">
    <location>
        <begin position="18"/>
        <end position="29"/>
    </location>
</feature>
<reference evidence="2" key="1">
    <citation type="submission" date="2022-03" db="EMBL/GenBank/DDBJ databases">
        <authorList>
            <person name="Alioto T."/>
            <person name="Alioto T."/>
            <person name="Gomez Garrido J."/>
        </authorList>
    </citation>
    <scope>NUCLEOTIDE SEQUENCE</scope>
</reference>
<name>A0AAD1RKH7_PELCU</name>
<keyword evidence="3" id="KW-1185">Reference proteome</keyword>
<evidence type="ECO:0000313" key="2">
    <source>
        <dbReference type="EMBL" id="CAH2273541.1"/>
    </source>
</evidence>
<sequence>MQNFYMASRNKMGKESSLDFDEDDGDDYENMSADKAPAVPVREKKENQSSNLKFDLPLKRVALPPKVPQSVCTVSNKGMDIQETPSFQPPTFGELCYRE</sequence>
<feature type="region of interest" description="Disordered" evidence="1">
    <location>
        <begin position="1"/>
        <end position="52"/>
    </location>
</feature>